<name>A0A9Y6JAJ1_9CICH</name>
<evidence type="ECO:0000313" key="3">
    <source>
        <dbReference type="RefSeq" id="XP_013766433.1"/>
    </source>
</evidence>
<feature type="domain" description="Cadherin-like beta-sandwich-like" evidence="1">
    <location>
        <begin position="17"/>
        <end position="91"/>
    </location>
</feature>
<evidence type="ECO:0000313" key="2">
    <source>
        <dbReference type="Proteomes" id="UP000695023"/>
    </source>
</evidence>
<gene>
    <name evidence="3" type="primary">LOC106456222</name>
</gene>
<evidence type="ECO:0000259" key="1">
    <source>
        <dbReference type="Pfam" id="PF12733"/>
    </source>
</evidence>
<protein>
    <submittedName>
        <fullName evidence="3">Membrane protein Bcell_0381</fullName>
    </submittedName>
</protein>
<proteinExistence type="predicted"/>
<organism evidence="2 3">
    <name type="scientific">Pundamilia nyererei</name>
    <dbReference type="NCBI Taxonomy" id="303518"/>
    <lineage>
        <taxon>Eukaryota</taxon>
        <taxon>Metazoa</taxon>
        <taxon>Chordata</taxon>
        <taxon>Craniata</taxon>
        <taxon>Vertebrata</taxon>
        <taxon>Euteleostomi</taxon>
        <taxon>Actinopterygii</taxon>
        <taxon>Neopterygii</taxon>
        <taxon>Teleostei</taxon>
        <taxon>Neoteleostei</taxon>
        <taxon>Acanthomorphata</taxon>
        <taxon>Ovalentaria</taxon>
        <taxon>Cichlomorphae</taxon>
        <taxon>Cichliformes</taxon>
        <taxon>Cichlidae</taxon>
        <taxon>African cichlids</taxon>
        <taxon>Pseudocrenilabrinae</taxon>
        <taxon>Haplochromini</taxon>
        <taxon>Pundamilia</taxon>
    </lineage>
</organism>
<sequence length="179" mass="19114">MDNCDLEKLCVSAGKLRPSFTPEVTDYKVTVESSVNEVTLDVMTSDCGASYSILFGERSNTITLKDGLNRVGIEVVAEDGTIKKYSVEITKLSAKIAELSNLALEGDISLHPAFCSNVLEYNNTVPFCCNSVTLLPEVPDRGIKVTVNGVSSSEPVPLNFGDTVVEISVCSPDGSVSQV</sequence>
<dbReference type="Pfam" id="PF12733">
    <property type="entry name" value="Cadherin-like"/>
    <property type="match status" value="2"/>
</dbReference>
<dbReference type="AlphaFoldDB" id="A0A9Y6JAJ1"/>
<dbReference type="InterPro" id="IPR025883">
    <property type="entry name" value="Cadherin-like_domain"/>
</dbReference>
<keyword evidence="2" id="KW-1185">Reference proteome</keyword>
<dbReference type="RefSeq" id="XP_013766433.1">
    <property type="nucleotide sequence ID" value="XM_013910979.1"/>
</dbReference>
<dbReference type="GeneID" id="106456222"/>
<reference evidence="3" key="1">
    <citation type="submission" date="2025-08" db="UniProtKB">
        <authorList>
            <consortium name="RefSeq"/>
        </authorList>
    </citation>
    <scope>IDENTIFICATION</scope>
</reference>
<feature type="domain" description="Cadherin-like beta-sandwich-like" evidence="1">
    <location>
        <begin position="107"/>
        <end position="178"/>
    </location>
</feature>
<accession>A0A9Y6JAJ1</accession>
<dbReference type="Proteomes" id="UP000695023">
    <property type="component" value="Unplaced"/>
</dbReference>